<keyword evidence="3" id="KW-1185">Reference proteome</keyword>
<protein>
    <recommendedName>
        <fullName evidence="1">Ubiquitin-like domain-containing protein</fullName>
    </recommendedName>
</protein>
<proteinExistence type="predicted"/>
<dbReference type="PANTHER" id="PTHR12948:SF3">
    <property type="entry name" value="NEDD8 ULTIMATE BUSTER 1"/>
    <property type="match status" value="1"/>
</dbReference>
<feature type="domain" description="Ubiquitin-like" evidence="1">
    <location>
        <begin position="1"/>
        <end position="47"/>
    </location>
</feature>
<reference evidence="2" key="1">
    <citation type="submission" date="2019-09" db="EMBL/GenBank/DDBJ databases">
        <title>Draft genome information of white flower Hibiscus syriacus.</title>
        <authorList>
            <person name="Kim Y.-M."/>
        </authorList>
    </citation>
    <scope>NUCLEOTIDE SEQUENCE [LARGE SCALE GENOMIC DNA]</scope>
    <source>
        <strain evidence="2">YM2019G1</strain>
    </source>
</reference>
<organism evidence="2 3">
    <name type="scientific">Hibiscus syriacus</name>
    <name type="common">Rose of Sharon</name>
    <dbReference type="NCBI Taxonomy" id="106335"/>
    <lineage>
        <taxon>Eukaryota</taxon>
        <taxon>Viridiplantae</taxon>
        <taxon>Streptophyta</taxon>
        <taxon>Embryophyta</taxon>
        <taxon>Tracheophyta</taxon>
        <taxon>Spermatophyta</taxon>
        <taxon>Magnoliopsida</taxon>
        <taxon>eudicotyledons</taxon>
        <taxon>Gunneridae</taxon>
        <taxon>Pentapetalae</taxon>
        <taxon>rosids</taxon>
        <taxon>malvids</taxon>
        <taxon>Malvales</taxon>
        <taxon>Malvaceae</taxon>
        <taxon>Malvoideae</taxon>
        <taxon>Hibiscus</taxon>
    </lineage>
</organism>
<dbReference type="GO" id="GO:2000058">
    <property type="term" value="P:regulation of ubiquitin-dependent protein catabolic process"/>
    <property type="evidence" value="ECO:0007669"/>
    <property type="project" value="TreeGrafter"/>
</dbReference>
<sequence>MLREEVAKRSNAVRPDSINLISAGKVLKDGDESQTLSQLGIRNNAKILASRVSVDEGKSLKQKLMAEEEGSRRLARVKAAATALSQRHVDGSLPVEDFNIELENQGGQKVQLETETDQRAVMMDLMLHENAKNLLKRQLYKDALEVLTMGEEAFSLCDPKFLEFIYNVPILQIDMVWCYFLLRDISWLSVVGIRLEKAREGLERCRGKDFSRVRLLKAGCPKLLTSFKSIYTWDVPSSLGMSNAVKLLHLSRLFFRILRVKHSHAKSST</sequence>
<dbReference type="Gene3D" id="3.10.20.90">
    <property type="entry name" value="Phosphatidylinositol 3-kinase Catalytic Subunit, Chain A, domain 1"/>
    <property type="match status" value="1"/>
</dbReference>
<accession>A0A6A3BR83</accession>
<evidence type="ECO:0000259" key="1">
    <source>
        <dbReference type="PROSITE" id="PS50053"/>
    </source>
</evidence>
<dbReference type="AlphaFoldDB" id="A0A6A3BR83"/>
<evidence type="ECO:0000313" key="3">
    <source>
        <dbReference type="Proteomes" id="UP000436088"/>
    </source>
</evidence>
<name>A0A6A3BR83_HIBSY</name>
<evidence type="ECO:0000313" key="2">
    <source>
        <dbReference type="EMBL" id="KAE8718955.1"/>
    </source>
</evidence>
<dbReference type="PANTHER" id="PTHR12948">
    <property type="entry name" value="NEDD8 ULTIMATE BUSTER-1 BS4 PROTEIN"/>
    <property type="match status" value="1"/>
</dbReference>
<dbReference type="PROSITE" id="PS50053">
    <property type="entry name" value="UBIQUITIN_2"/>
    <property type="match status" value="1"/>
</dbReference>
<comment type="caution">
    <text evidence="2">The sequence shown here is derived from an EMBL/GenBank/DDBJ whole genome shotgun (WGS) entry which is preliminary data.</text>
</comment>
<dbReference type="InterPro" id="IPR029071">
    <property type="entry name" value="Ubiquitin-like_domsf"/>
</dbReference>
<gene>
    <name evidence="2" type="ORF">F3Y22_tig00109987pilonHSYRG00289</name>
</gene>
<dbReference type="Proteomes" id="UP000436088">
    <property type="component" value="Unassembled WGS sequence"/>
</dbReference>
<dbReference type="SUPFAM" id="SSF54236">
    <property type="entry name" value="Ubiquitin-like"/>
    <property type="match status" value="1"/>
</dbReference>
<dbReference type="EMBL" id="VEPZ02000799">
    <property type="protein sequence ID" value="KAE8718955.1"/>
    <property type="molecule type" value="Genomic_DNA"/>
</dbReference>
<dbReference type="InterPro" id="IPR000626">
    <property type="entry name" value="Ubiquitin-like_dom"/>
</dbReference>
<dbReference type="InterPro" id="IPR039749">
    <property type="entry name" value="NUB1"/>
</dbReference>